<proteinExistence type="predicted"/>
<dbReference type="InterPro" id="IPR050111">
    <property type="entry name" value="C-type_lectin/snaclec_domain"/>
</dbReference>
<dbReference type="PANTHER" id="PTHR22803">
    <property type="entry name" value="MANNOSE, PHOSPHOLIPASE, LECTIN RECEPTOR RELATED"/>
    <property type="match status" value="1"/>
</dbReference>
<feature type="chain" id="PRO_5043740069" evidence="3">
    <location>
        <begin position="23"/>
        <end position="284"/>
    </location>
</feature>
<comment type="caution">
    <text evidence="2">Lacks conserved residue(s) required for the propagation of feature annotation.</text>
</comment>
<feature type="domain" description="C-type lectin" evidence="5">
    <location>
        <begin position="168"/>
        <end position="281"/>
    </location>
</feature>
<evidence type="ECO:0000256" key="2">
    <source>
        <dbReference type="PROSITE-ProRule" id="PRU00076"/>
    </source>
</evidence>
<dbReference type="CDD" id="cd00037">
    <property type="entry name" value="CLECT"/>
    <property type="match status" value="1"/>
</dbReference>
<dbReference type="PROSITE" id="PS00615">
    <property type="entry name" value="C_TYPE_LECTIN_1"/>
    <property type="match status" value="1"/>
</dbReference>
<dbReference type="Gene3D" id="3.10.100.10">
    <property type="entry name" value="Mannose-Binding Protein A, subunit A"/>
    <property type="match status" value="1"/>
</dbReference>
<sequence>MMFSTFNLLVLKCSILYHILHGDGQSLPSSRHSTHRFINFVKHSFNYLNAATKISNKLAVRSFDECGIQCLRTSTCLSVNMASSSDDNGVYWCEILASDKYMSSESFKPSPNSHHFSIMTPCIKDPCVGLQTCVPNYNDGSYKCRCLRVGFSGDYCQECDTTNGWRRFNISCYKFFSEVGKWKEAKKRCADIGSILVPIHSANENDFISSLLPDEETTAWIGANDIGTEGNWVWVDRKNWGEYENWSGNNPNGDVIENCALIQSGRWNDVSCGLRRYYVCKTKN</sequence>
<evidence type="ECO:0000256" key="3">
    <source>
        <dbReference type="SAM" id="SignalP"/>
    </source>
</evidence>
<dbReference type="SUPFAM" id="SSF56436">
    <property type="entry name" value="C-type lectin-like"/>
    <property type="match status" value="1"/>
</dbReference>
<feature type="domain" description="EGF-like" evidence="4">
    <location>
        <begin position="118"/>
        <end position="157"/>
    </location>
</feature>
<dbReference type="InterPro" id="IPR018378">
    <property type="entry name" value="C-type_lectin_CS"/>
</dbReference>
<evidence type="ECO:0000256" key="1">
    <source>
        <dbReference type="ARBA" id="ARBA00023157"/>
    </source>
</evidence>
<feature type="disulfide bond" evidence="2">
    <location>
        <begin position="127"/>
        <end position="144"/>
    </location>
</feature>
<dbReference type="AlphaFoldDB" id="A0AAU9VLN6"/>
<accession>A0AAU9VLN6</accession>
<dbReference type="InterPro" id="IPR016186">
    <property type="entry name" value="C-type_lectin-like/link_sf"/>
</dbReference>
<evidence type="ECO:0000259" key="5">
    <source>
        <dbReference type="PROSITE" id="PS50041"/>
    </source>
</evidence>
<gene>
    <name evidence="6" type="ORF">PMEA_00000939</name>
</gene>
<organism evidence="6 7">
    <name type="scientific">Pocillopora meandrina</name>
    <dbReference type="NCBI Taxonomy" id="46732"/>
    <lineage>
        <taxon>Eukaryota</taxon>
        <taxon>Metazoa</taxon>
        <taxon>Cnidaria</taxon>
        <taxon>Anthozoa</taxon>
        <taxon>Hexacorallia</taxon>
        <taxon>Scleractinia</taxon>
        <taxon>Astrocoeniina</taxon>
        <taxon>Pocilloporidae</taxon>
        <taxon>Pocillopora</taxon>
    </lineage>
</organism>
<dbReference type="Gene3D" id="2.10.25.10">
    <property type="entry name" value="Laminin"/>
    <property type="match status" value="1"/>
</dbReference>
<keyword evidence="1 2" id="KW-1015">Disulfide bond</keyword>
<evidence type="ECO:0000313" key="7">
    <source>
        <dbReference type="Proteomes" id="UP001159428"/>
    </source>
</evidence>
<dbReference type="SMART" id="SM00034">
    <property type="entry name" value="CLECT"/>
    <property type="match status" value="1"/>
</dbReference>
<dbReference type="Pfam" id="PF00059">
    <property type="entry name" value="Lectin_C"/>
    <property type="match status" value="1"/>
</dbReference>
<dbReference type="InterPro" id="IPR016187">
    <property type="entry name" value="CTDL_fold"/>
</dbReference>
<feature type="signal peptide" evidence="3">
    <location>
        <begin position="1"/>
        <end position="22"/>
    </location>
</feature>
<dbReference type="PROSITE" id="PS50041">
    <property type="entry name" value="C_TYPE_LECTIN_2"/>
    <property type="match status" value="1"/>
</dbReference>
<comment type="caution">
    <text evidence="6">The sequence shown here is derived from an EMBL/GenBank/DDBJ whole genome shotgun (WGS) entry which is preliminary data.</text>
</comment>
<keyword evidence="3" id="KW-0732">Signal</keyword>
<name>A0AAU9VLN6_9CNID</name>
<dbReference type="InterPro" id="IPR000742">
    <property type="entry name" value="EGF"/>
</dbReference>
<protein>
    <submittedName>
        <fullName evidence="6">Uncharacterized protein</fullName>
    </submittedName>
</protein>
<dbReference type="Proteomes" id="UP001159428">
    <property type="component" value="Unassembled WGS sequence"/>
</dbReference>
<reference evidence="6 7" key="1">
    <citation type="submission" date="2022-05" db="EMBL/GenBank/DDBJ databases">
        <authorList>
            <consortium name="Genoscope - CEA"/>
            <person name="William W."/>
        </authorList>
    </citation>
    <scope>NUCLEOTIDE SEQUENCE [LARGE SCALE GENOMIC DNA]</scope>
</reference>
<evidence type="ECO:0000259" key="4">
    <source>
        <dbReference type="PROSITE" id="PS50026"/>
    </source>
</evidence>
<dbReference type="InterPro" id="IPR001304">
    <property type="entry name" value="C-type_lectin-like"/>
</dbReference>
<keyword evidence="7" id="KW-1185">Reference proteome</keyword>
<dbReference type="EMBL" id="CALNXJ010000001">
    <property type="protein sequence ID" value="CAH3032083.1"/>
    <property type="molecule type" value="Genomic_DNA"/>
</dbReference>
<evidence type="ECO:0000313" key="6">
    <source>
        <dbReference type="EMBL" id="CAH3032083.1"/>
    </source>
</evidence>
<keyword evidence="2" id="KW-0245">EGF-like domain</keyword>
<dbReference type="PROSITE" id="PS50026">
    <property type="entry name" value="EGF_3"/>
    <property type="match status" value="1"/>
</dbReference>